<dbReference type="VEuPathDB" id="FungiDB:EYZ11_002271"/>
<comment type="caution">
    <text evidence="5">The sequence shown here is derived from an EMBL/GenBank/DDBJ whole genome shotgun (WGS) entry which is preliminary data.</text>
</comment>
<dbReference type="PANTHER" id="PTHR24173">
    <property type="entry name" value="ANKYRIN REPEAT CONTAINING"/>
    <property type="match status" value="1"/>
</dbReference>
<feature type="repeat" description="ANK" evidence="3">
    <location>
        <begin position="293"/>
        <end position="325"/>
    </location>
</feature>
<dbReference type="Pfam" id="PF00241">
    <property type="entry name" value="Cofilin_ADF"/>
    <property type="match status" value="1"/>
</dbReference>
<dbReference type="PROSITE" id="PS51263">
    <property type="entry name" value="ADF_H"/>
    <property type="match status" value="1"/>
</dbReference>
<dbReference type="InterPro" id="IPR002108">
    <property type="entry name" value="ADF-H"/>
</dbReference>
<organism evidence="5 6">
    <name type="scientific">Aspergillus tanneri</name>
    <dbReference type="NCBI Taxonomy" id="1220188"/>
    <lineage>
        <taxon>Eukaryota</taxon>
        <taxon>Fungi</taxon>
        <taxon>Dikarya</taxon>
        <taxon>Ascomycota</taxon>
        <taxon>Pezizomycotina</taxon>
        <taxon>Eurotiomycetes</taxon>
        <taxon>Eurotiomycetidae</taxon>
        <taxon>Eurotiales</taxon>
        <taxon>Aspergillaceae</taxon>
        <taxon>Aspergillus</taxon>
        <taxon>Aspergillus subgen. Circumdati</taxon>
    </lineage>
</organism>
<dbReference type="GeneID" id="54324626"/>
<feature type="repeat" description="ANK" evidence="3">
    <location>
        <begin position="496"/>
        <end position="528"/>
    </location>
</feature>
<feature type="repeat" description="ANK" evidence="3">
    <location>
        <begin position="326"/>
        <end position="358"/>
    </location>
</feature>
<feature type="repeat" description="ANK" evidence="3">
    <location>
        <begin position="741"/>
        <end position="773"/>
    </location>
</feature>
<dbReference type="VEuPathDB" id="FungiDB:EYZ11_002244"/>
<name>A0A5M9MA85_9EURO</name>
<dbReference type="SMART" id="SM00102">
    <property type="entry name" value="ADF"/>
    <property type="match status" value="1"/>
</dbReference>
<evidence type="ECO:0000313" key="5">
    <source>
        <dbReference type="EMBL" id="KAA8641459.1"/>
    </source>
</evidence>
<dbReference type="OrthoDB" id="4450538at2759"/>
<dbReference type="PROSITE" id="PS50088">
    <property type="entry name" value="ANK_REPEAT"/>
    <property type="match status" value="10"/>
</dbReference>
<feature type="repeat" description="ANK" evidence="3">
    <location>
        <begin position="529"/>
        <end position="552"/>
    </location>
</feature>
<feature type="domain" description="ADF-H" evidence="4">
    <location>
        <begin position="843"/>
        <end position="963"/>
    </location>
</feature>
<dbReference type="InterPro" id="IPR036770">
    <property type="entry name" value="Ankyrin_rpt-contain_sf"/>
</dbReference>
<keyword evidence="1" id="KW-0677">Repeat</keyword>
<dbReference type="Gene3D" id="3.40.20.10">
    <property type="entry name" value="Severin"/>
    <property type="match status" value="1"/>
</dbReference>
<dbReference type="SMART" id="SM00248">
    <property type="entry name" value="ANK"/>
    <property type="match status" value="14"/>
</dbReference>
<dbReference type="AlphaFoldDB" id="A0A5M9MA85"/>
<dbReference type="Proteomes" id="UP000324241">
    <property type="component" value="Unassembled WGS sequence"/>
</dbReference>
<dbReference type="InterPro" id="IPR002110">
    <property type="entry name" value="Ankyrin_rpt"/>
</dbReference>
<protein>
    <recommendedName>
        <fullName evidence="4">ADF-H domain-containing protein</fullName>
    </recommendedName>
</protein>
<sequence length="967" mass="108494">MSASLRDKLLPYTQTLLHNCARATVLTSETQFQDDLSTSQDKTLAVLVELDVEIKHLLRHVLRPRAQRPPPNALFTSVVLGCTWAVNLFEQRLQLYRCSSKGKRFVCSSWTRLVETLQQYTLNLQELNAALGPVTPSPISDVSCLQRVFDKQKNDVQRELEAQMRFEAQQWDEVPDTQGYMEVDPDYPSSTYATPPSSIADGDINDELPPIPGPPLQSSSISPNEQYYLQMAMENARTEERTRIYNTLKTIWITEREAPEKRSGYLLRAIKLNSVDSVNLLLDLGAEVNQPCENDLPLCLAARSGYDRIVETLLDRGAEIDMPTAYGNTALLSAAGAGHTSTIMLLLVRNANKEARSTSHLCKGYTPLMRAVRSGHMHAIRVLVDAGASVATLTDAGESLLHVAIQGGRKEIIEEVFLLQHQPGIADKNGNTELHLAAMKGLVEVSKLLLAKMGSLVRNTNLNQETPLHYAVKARRCELVRLFLEEGAFVECPDENGKTPLHLAVQADSQEIIQLLLNVNASPCMRDKDGKTPMHYAVDSSRGDIVRLLAQKMPPVVNTKDKNKQTPLHYAVKSLNTEIVRLLLSLRATANCKDRAGKAPLEYIMEMPPSEEEMAIRLIQEFLCVHEKGRPLTTIYGFPALSKAAREGRLRFIHEFCQHDPRLANEIPTLESDFEPALHEAIKFGHKESVEMLCLLPEADKNILDREGNTPLHQAVIHWQDGLLAMLICTGADKDCPHGKTGLPPLHFAVQLQSLKKVEELLNNKADPEKRINGKQCTWCRENNRPPGMNSRSWIFERGSQVICNEPYLMIHMHLSAVKTVNEIRNCLKILLPAKGISELLSGVTIADECLHVFRDLYNVRSRNKLNFVIFKTTDDERTVVVEEASSEPEYEVFRQKITRRWTVKDNHFQDTGYTTWKNASMKLCMLYASTTEQLKNALNIKVATHADIVDDLKWKTMLTAASGGKA</sequence>
<evidence type="ECO:0000259" key="4">
    <source>
        <dbReference type="PROSITE" id="PS51263"/>
    </source>
</evidence>
<feature type="repeat" description="ANK" evidence="3">
    <location>
        <begin position="363"/>
        <end position="395"/>
    </location>
</feature>
<evidence type="ECO:0000313" key="6">
    <source>
        <dbReference type="Proteomes" id="UP000324241"/>
    </source>
</evidence>
<feature type="repeat" description="ANK" evidence="3">
    <location>
        <begin position="463"/>
        <end position="495"/>
    </location>
</feature>
<evidence type="ECO:0000256" key="1">
    <source>
        <dbReference type="ARBA" id="ARBA00022737"/>
    </source>
</evidence>
<dbReference type="Gene3D" id="1.25.40.20">
    <property type="entry name" value="Ankyrin repeat-containing domain"/>
    <property type="match status" value="3"/>
</dbReference>
<dbReference type="EMBL" id="QUQM01000010">
    <property type="protein sequence ID" value="KAA8641459.1"/>
    <property type="molecule type" value="Genomic_DNA"/>
</dbReference>
<evidence type="ECO:0000256" key="3">
    <source>
        <dbReference type="PROSITE-ProRule" id="PRU00023"/>
    </source>
</evidence>
<dbReference type="PANTHER" id="PTHR24173:SF74">
    <property type="entry name" value="ANKYRIN REPEAT DOMAIN-CONTAINING PROTEIN 16"/>
    <property type="match status" value="1"/>
</dbReference>
<keyword evidence="2 3" id="KW-0040">ANK repeat</keyword>
<feature type="repeat" description="ANK" evidence="3">
    <location>
        <begin position="429"/>
        <end position="450"/>
    </location>
</feature>
<dbReference type="Pfam" id="PF12796">
    <property type="entry name" value="Ank_2"/>
    <property type="match status" value="4"/>
</dbReference>
<dbReference type="SUPFAM" id="SSF48403">
    <property type="entry name" value="Ankyrin repeat"/>
    <property type="match status" value="2"/>
</dbReference>
<feature type="repeat" description="ANK" evidence="3">
    <location>
        <begin position="563"/>
        <end position="595"/>
    </location>
</feature>
<dbReference type="InterPro" id="IPR029006">
    <property type="entry name" value="ADF-H/Gelsolin-like_dom_sf"/>
</dbReference>
<gene>
    <name evidence="5" type="ORF">ATNIH1004_001924</name>
</gene>
<accession>A0A5M9MA85</accession>
<evidence type="ECO:0000256" key="2">
    <source>
        <dbReference type="ARBA" id="ARBA00023043"/>
    </source>
</evidence>
<proteinExistence type="predicted"/>
<dbReference type="PROSITE" id="PS50297">
    <property type="entry name" value="ANK_REP_REGION"/>
    <property type="match status" value="8"/>
</dbReference>
<dbReference type="GO" id="GO:0003779">
    <property type="term" value="F:actin binding"/>
    <property type="evidence" value="ECO:0007669"/>
    <property type="project" value="InterPro"/>
</dbReference>
<dbReference type="RefSeq" id="XP_033420821.1">
    <property type="nucleotide sequence ID" value="XM_033566619.1"/>
</dbReference>
<dbReference type="SUPFAM" id="SSF55753">
    <property type="entry name" value="Actin depolymerizing proteins"/>
    <property type="match status" value="1"/>
</dbReference>
<reference evidence="5 6" key="1">
    <citation type="submission" date="2019-08" db="EMBL/GenBank/DDBJ databases">
        <title>The genome sequence of a newly discovered highly antifungal drug resistant Aspergillus species, Aspergillus tanneri NIH 1004.</title>
        <authorList>
            <person name="Mounaud S."/>
            <person name="Singh I."/>
            <person name="Joardar V."/>
            <person name="Pakala S."/>
            <person name="Pakala S."/>
            <person name="Venepally P."/>
            <person name="Chung J.K."/>
            <person name="Losada L."/>
            <person name="Nierman W.C."/>
        </authorList>
    </citation>
    <scope>NUCLEOTIDE SEQUENCE [LARGE SCALE GENOMIC DNA]</scope>
    <source>
        <strain evidence="5 6">NIH1004</strain>
    </source>
</reference>
<feature type="repeat" description="ANK" evidence="3">
    <location>
        <begin position="707"/>
        <end position="739"/>
    </location>
</feature>